<evidence type="ECO:0000256" key="1">
    <source>
        <dbReference type="ARBA" id="ARBA00006270"/>
    </source>
</evidence>
<evidence type="ECO:0000313" key="4">
    <source>
        <dbReference type="Proteomes" id="UP001209878"/>
    </source>
</evidence>
<dbReference type="GO" id="GO:0005525">
    <property type="term" value="F:GTP binding"/>
    <property type="evidence" value="ECO:0007669"/>
    <property type="project" value="InterPro"/>
</dbReference>
<dbReference type="Gene3D" id="3.40.50.300">
    <property type="entry name" value="P-loop containing nucleotide triphosphate hydrolases"/>
    <property type="match status" value="1"/>
</dbReference>
<evidence type="ECO:0000313" key="3">
    <source>
        <dbReference type="EMBL" id="KAK2177131.1"/>
    </source>
</evidence>
<evidence type="ECO:0000256" key="2">
    <source>
        <dbReference type="ARBA" id="ARBA00022741"/>
    </source>
</evidence>
<dbReference type="Pfam" id="PF00071">
    <property type="entry name" value="Ras"/>
    <property type="match status" value="1"/>
</dbReference>
<dbReference type="SMART" id="SM00173">
    <property type="entry name" value="RAS"/>
    <property type="match status" value="1"/>
</dbReference>
<proteinExistence type="inferred from homology"/>
<organism evidence="3 4">
    <name type="scientific">Ridgeia piscesae</name>
    <name type="common">Tubeworm</name>
    <dbReference type="NCBI Taxonomy" id="27915"/>
    <lineage>
        <taxon>Eukaryota</taxon>
        <taxon>Metazoa</taxon>
        <taxon>Spiralia</taxon>
        <taxon>Lophotrochozoa</taxon>
        <taxon>Annelida</taxon>
        <taxon>Polychaeta</taxon>
        <taxon>Sedentaria</taxon>
        <taxon>Canalipalpata</taxon>
        <taxon>Sabellida</taxon>
        <taxon>Siboglinidae</taxon>
        <taxon>Ridgeia</taxon>
    </lineage>
</organism>
<dbReference type="SUPFAM" id="SSF52540">
    <property type="entry name" value="P-loop containing nucleoside triphosphate hydrolases"/>
    <property type="match status" value="1"/>
</dbReference>
<dbReference type="PANTHER" id="PTHR47978">
    <property type="match status" value="1"/>
</dbReference>
<dbReference type="GO" id="GO:0003924">
    <property type="term" value="F:GTPase activity"/>
    <property type="evidence" value="ECO:0007669"/>
    <property type="project" value="InterPro"/>
</dbReference>
<keyword evidence="4" id="KW-1185">Reference proteome</keyword>
<protein>
    <submittedName>
        <fullName evidence="3">Uncharacterized protein</fullName>
    </submittedName>
</protein>
<comment type="similarity">
    <text evidence="1">Belongs to the small GTPase superfamily. Rab family.</text>
</comment>
<dbReference type="Proteomes" id="UP001209878">
    <property type="component" value="Unassembled WGS sequence"/>
</dbReference>
<dbReference type="PROSITE" id="PS51421">
    <property type="entry name" value="RAS"/>
    <property type="match status" value="1"/>
</dbReference>
<dbReference type="SMART" id="SM00174">
    <property type="entry name" value="RHO"/>
    <property type="match status" value="1"/>
</dbReference>
<name>A0AAD9NQS1_RIDPI</name>
<dbReference type="EMBL" id="JAODUO010000617">
    <property type="protein sequence ID" value="KAK2177131.1"/>
    <property type="molecule type" value="Genomic_DNA"/>
</dbReference>
<keyword evidence="2" id="KW-0547">Nucleotide-binding</keyword>
<accession>A0AAD9NQS1</accession>
<reference evidence="3" key="1">
    <citation type="journal article" date="2023" name="Mol. Biol. Evol.">
        <title>Third-Generation Sequencing Reveals the Adaptive Role of the Epigenome in Three Deep-Sea Polychaetes.</title>
        <authorList>
            <person name="Perez M."/>
            <person name="Aroh O."/>
            <person name="Sun Y."/>
            <person name="Lan Y."/>
            <person name="Juniper S.K."/>
            <person name="Young C.R."/>
            <person name="Angers B."/>
            <person name="Qian P.Y."/>
        </authorList>
    </citation>
    <scope>NUCLEOTIDE SEQUENCE</scope>
    <source>
        <strain evidence="3">R07B-5</strain>
    </source>
</reference>
<dbReference type="SMART" id="SM00175">
    <property type="entry name" value="RAB"/>
    <property type="match status" value="1"/>
</dbReference>
<dbReference type="PROSITE" id="PS51419">
    <property type="entry name" value="RAB"/>
    <property type="match status" value="1"/>
</dbReference>
<dbReference type="FunFam" id="3.40.50.300:FF:001447">
    <property type="entry name" value="Ras-related protein Rab-1B"/>
    <property type="match status" value="1"/>
</dbReference>
<gene>
    <name evidence="3" type="ORF">NP493_618g01110</name>
</gene>
<dbReference type="PRINTS" id="PR00449">
    <property type="entry name" value="RASTRNSFRMNG"/>
</dbReference>
<sequence>MTVGVEMCTKNINIPDSRDTVEMFIFDSAGKELFADVVQKYWDDPSLVMVVFDVTNEMSFKACDKWLGRVMSKNPHISCPGVLVGNKTDLEGRRVISEQTARQFAEANSLEYFECSASKMKNVEQPFYFLANAYHKLYKEKLEVMKSLA</sequence>
<dbReference type="AlphaFoldDB" id="A0AAD9NQS1"/>
<dbReference type="InterPro" id="IPR001806">
    <property type="entry name" value="Small_GTPase"/>
</dbReference>
<comment type="caution">
    <text evidence="3">The sequence shown here is derived from an EMBL/GenBank/DDBJ whole genome shotgun (WGS) entry which is preliminary data.</text>
</comment>
<dbReference type="InterPro" id="IPR027417">
    <property type="entry name" value="P-loop_NTPase"/>
</dbReference>